<evidence type="ECO:0000256" key="6">
    <source>
        <dbReference type="SAM" id="Phobius"/>
    </source>
</evidence>
<keyword evidence="1" id="KW-1003">Cell membrane</keyword>
<sequence length="126" mass="12979">MTSQDPSADRVDHLAGVGPVGADGDAPAVREGIGPVTQHPEHVETVRPRPGTRTWVVGLLTALVLVALIVFIAQNTARAEISFLGFSGSLPLAAALLAAALAGGLLTVTVSATRATVRRRAARRGR</sequence>
<protein>
    <recommendedName>
        <fullName evidence="7">Lipopolysaccharide assembly protein A domain-containing protein</fullName>
    </recommendedName>
</protein>
<name>A0A8J3Y8K6_9ACTN</name>
<dbReference type="Pfam" id="PF06305">
    <property type="entry name" value="LapA_dom"/>
    <property type="match status" value="1"/>
</dbReference>
<evidence type="ECO:0000313" key="8">
    <source>
        <dbReference type="EMBL" id="GIJ03903.1"/>
    </source>
</evidence>
<evidence type="ECO:0000256" key="5">
    <source>
        <dbReference type="SAM" id="MobiDB-lite"/>
    </source>
</evidence>
<feature type="transmembrane region" description="Helical" evidence="6">
    <location>
        <begin position="93"/>
        <end position="117"/>
    </location>
</feature>
<keyword evidence="2 6" id="KW-0812">Transmembrane</keyword>
<evidence type="ECO:0000259" key="7">
    <source>
        <dbReference type="Pfam" id="PF06305"/>
    </source>
</evidence>
<feature type="region of interest" description="Disordered" evidence="5">
    <location>
        <begin position="27"/>
        <end position="46"/>
    </location>
</feature>
<gene>
    <name evidence="8" type="ORF">Sya03_32550</name>
</gene>
<keyword evidence="3 6" id="KW-1133">Transmembrane helix</keyword>
<evidence type="ECO:0000256" key="2">
    <source>
        <dbReference type="ARBA" id="ARBA00022692"/>
    </source>
</evidence>
<organism evidence="8 9">
    <name type="scientific">Spirilliplanes yamanashiensis</name>
    <dbReference type="NCBI Taxonomy" id="42233"/>
    <lineage>
        <taxon>Bacteria</taxon>
        <taxon>Bacillati</taxon>
        <taxon>Actinomycetota</taxon>
        <taxon>Actinomycetes</taxon>
        <taxon>Micromonosporales</taxon>
        <taxon>Micromonosporaceae</taxon>
        <taxon>Spirilliplanes</taxon>
    </lineage>
</organism>
<dbReference type="GO" id="GO:0005886">
    <property type="term" value="C:plasma membrane"/>
    <property type="evidence" value="ECO:0007669"/>
    <property type="project" value="InterPro"/>
</dbReference>
<dbReference type="EMBL" id="BOOY01000025">
    <property type="protein sequence ID" value="GIJ03903.1"/>
    <property type="molecule type" value="Genomic_DNA"/>
</dbReference>
<reference evidence="8" key="1">
    <citation type="submission" date="2021-01" db="EMBL/GenBank/DDBJ databases">
        <title>Whole genome shotgun sequence of Spirilliplanes yamanashiensis NBRC 15828.</title>
        <authorList>
            <person name="Komaki H."/>
            <person name="Tamura T."/>
        </authorList>
    </citation>
    <scope>NUCLEOTIDE SEQUENCE</scope>
    <source>
        <strain evidence="8">NBRC 15828</strain>
    </source>
</reference>
<proteinExistence type="predicted"/>
<comment type="caution">
    <text evidence="8">The sequence shown here is derived from an EMBL/GenBank/DDBJ whole genome shotgun (WGS) entry which is preliminary data.</text>
</comment>
<keyword evidence="4 6" id="KW-0472">Membrane</keyword>
<keyword evidence="9" id="KW-1185">Reference proteome</keyword>
<dbReference type="Proteomes" id="UP000652013">
    <property type="component" value="Unassembled WGS sequence"/>
</dbReference>
<evidence type="ECO:0000256" key="1">
    <source>
        <dbReference type="ARBA" id="ARBA00022475"/>
    </source>
</evidence>
<evidence type="ECO:0000256" key="4">
    <source>
        <dbReference type="ARBA" id="ARBA00023136"/>
    </source>
</evidence>
<feature type="transmembrane region" description="Helical" evidence="6">
    <location>
        <begin position="55"/>
        <end position="73"/>
    </location>
</feature>
<evidence type="ECO:0000256" key="3">
    <source>
        <dbReference type="ARBA" id="ARBA00022989"/>
    </source>
</evidence>
<dbReference type="AlphaFoldDB" id="A0A8J3Y8K6"/>
<feature type="domain" description="Lipopolysaccharide assembly protein A" evidence="7">
    <location>
        <begin position="74"/>
        <end position="124"/>
    </location>
</feature>
<dbReference type="RefSeq" id="WP_203939154.1">
    <property type="nucleotide sequence ID" value="NZ_BAAAGJ010000002.1"/>
</dbReference>
<dbReference type="InterPro" id="IPR010445">
    <property type="entry name" value="LapA_dom"/>
</dbReference>
<evidence type="ECO:0000313" key="9">
    <source>
        <dbReference type="Proteomes" id="UP000652013"/>
    </source>
</evidence>
<accession>A0A8J3Y8K6</accession>